<organism evidence="2 3">
    <name type="scientific">Dermatophagoides pteronyssinus</name>
    <name type="common">European house dust mite</name>
    <dbReference type="NCBI Taxonomy" id="6956"/>
    <lineage>
        <taxon>Eukaryota</taxon>
        <taxon>Metazoa</taxon>
        <taxon>Ecdysozoa</taxon>
        <taxon>Arthropoda</taxon>
        <taxon>Chelicerata</taxon>
        <taxon>Arachnida</taxon>
        <taxon>Acari</taxon>
        <taxon>Acariformes</taxon>
        <taxon>Sarcoptiformes</taxon>
        <taxon>Astigmata</taxon>
        <taxon>Psoroptidia</taxon>
        <taxon>Analgoidea</taxon>
        <taxon>Pyroglyphidae</taxon>
        <taxon>Dermatophagoidinae</taxon>
        <taxon>Dermatophagoides</taxon>
    </lineage>
</organism>
<comment type="caution">
    <text evidence="2">The sequence shown here is derived from an EMBL/GenBank/DDBJ whole genome shotgun (WGS) entry which is preliminary data.</text>
</comment>
<reference evidence="2 3" key="2">
    <citation type="journal article" date="2022" name="Mol. Biol. Evol.">
        <title>Comparative Genomics Reveals Insights into the Divergent Evolution of Astigmatic Mites and Household Pest Adaptations.</title>
        <authorList>
            <person name="Xiong Q."/>
            <person name="Wan A.T."/>
            <person name="Liu X."/>
            <person name="Fung C.S."/>
            <person name="Xiao X."/>
            <person name="Malainual N."/>
            <person name="Hou J."/>
            <person name="Wang L."/>
            <person name="Wang M."/>
            <person name="Yang K.Y."/>
            <person name="Cui Y."/>
            <person name="Leung E.L."/>
            <person name="Nong W."/>
            <person name="Shin S.K."/>
            <person name="Au S.W."/>
            <person name="Jeong K.Y."/>
            <person name="Chew F.T."/>
            <person name="Hui J.H."/>
            <person name="Leung T.F."/>
            <person name="Tungtrongchitr A."/>
            <person name="Zhong N."/>
            <person name="Liu Z."/>
            <person name="Tsui S.K."/>
        </authorList>
    </citation>
    <scope>NUCLEOTIDE SEQUENCE [LARGE SCALE GENOMIC DNA]</scope>
    <source>
        <strain evidence="2">Derp</strain>
    </source>
</reference>
<keyword evidence="1" id="KW-0812">Transmembrane</keyword>
<name>A0ABQ8IWR4_DERPT</name>
<keyword evidence="1" id="KW-0472">Membrane</keyword>
<dbReference type="EMBL" id="NJHN03000105">
    <property type="protein sequence ID" value="KAH9414709.1"/>
    <property type="molecule type" value="Genomic_DNA"/>
</dbReference>
<gene>
    <name evidence="2" type="ORF">DERP_008549</name>
</gene>
<proteinExistence type="predicted"/>
<feature type="transmembrane region" description="Helical" evidence="1">
    <location>
        <begin position="45"/>
        <end position="62"/>
    </location>
</feature>
<evidence type="ECO:0000313" key="2">
    <source>
        <dbReference type="EMBL" id="KAH9414709.1"/>
    </source>
</evidence>
<dbReference type="Proteomes" id="UP000887458">
    <property type="component" value="Unassembled WGS sequence"/>
</dbReference>
<evidence type="ECO:0000313" key="3">
    <source>
        <dbReference type="Proteomes" id="UP000887458"/>
    </source>
</evidence>
<evidence type="ECO:0000256" key="1">
    <source>
        <dbReference type="SAM" id="Phobius"/>
    </source>
</evidence>
<sequence>MVPKYQRKENSEFLFENGWVIQQQQQQQQIISKIKKVFKLTTGNGMNGWMIFSFAVYTFWVIQ</sequence>
<protein>
    <submittedName>
        <fullName evidence="2">Uncharacterized protein</fullName>
    </submittedName>
</protein>
<reference evidence="2 3" key="1">
    <citation type="journal article" date="2018" name="J. Allergy Clin. Immunol.">
        <title>High-quality assembly of Dermatophagoides pteronyssinus genome and transcriptome reveals a wide range of novel allergens.</title>
        <authorList>
            <person name="Liu X.Y."/>
            <person name="Yang K.Y."/>
            <person name="Wang M.Q."/>
            <person name="Kwok J.S."/>
            <person name="Zeng X."/>
            <person name="Yang Z."/>
            <person name="Xiao X.J."/>
            <person name="Lau C.P."/>
            <person name="Li Y."/>
            <person name="Huang Z.M."/>
            <person name="Ba J.G."/>
            <person name="Yim A.K."/>
            <person name="Ouyang C.Y."/>
            <person name="Ngai S.M."/>
            <person name="Chan T.F."/>
            <person name="Leung E.L."/>
            <person name="Liu L."/>
            <person name="Liu Z.G."/>
            <person name="Tsui S.K."/>
        </authorList>
    </citation>
    <scope>NUCLEOTIDE SEQUENCE [LARGE SCALE GENOMIC DNA]</scope>
    <source>
        <strain evidence="2">Derp</strain>
    </source>
</reference>
<keyword evidence="3" id="KW-1185">Reference proteome</keyword>
<accession>A0ABQ8IWR4</accession>
<keyword evidence="1" id="KW-1133">Transmembrane helix</keyword>